<reference evidence="14 15" key="1">
    <citation type="journal article" date="2014" name="Genome Biol. Evol.">
        <title>The genome of the myxosporean Thelohanellus kitauei shows adaptations to nutrient acquisition within its fish host.</title>
        <authorList>
            <person name="Yang Y."/>
            <person name="Xiong J."/>
            <person name="Zhou Z."/>
            <person name="Huo F."/>
            <person name="Miao W."/>
            <person name="Ran C."/>
            <person name="Liu Y."/>
            <person name="Zhang J."/>
            <person name="Feng J."/>
            <person name="Wang M."/>
            <person name="Wang M."/>
            <person name="Wang L."/>
            <person name="Yao B."/>
        </authorList>
    </citation>
    <scope>NUCLEOTIDE SEQUENCE [LARGE SCALE GENOMIC DNA]</scope>
    <source>
        <strain evidence="14">Wuqing</strain>
    </source>
</reference>
<keyword evidence="15" id="KW-1185">Reference proteome</keyword>
<feature type="domain" description="HMG box" evidence="13">
    <location>
        <begin position="121"/>
        <end position="167"/>
    </location>
</feature>
<keyword evidence="9" id="KW-0804">Transcription</keyword>
<proteinExistence type="inferred from homology"/>
<dbReference type="OrthoDB" id="6247875at2759"/>
<dbReference type="GO" id="GO:0005516">
    <property type="term" value="F:calmodulin binding"/>
    <property type="evidence" value="ECO:0007669"/>
    <property type="project" value="UniProtKB-KW"/>
</dbReference>
<evidence type="ECO:0000256" key="10">
    <source>
        <dbReference type="ARBA" id="ARBA00032498"/>
    </source>
</evidence>
<dbReference type="InterPro" id="IPR050140">
    <property type="entry name" value="SRY-related_HMG-box_TF-like"/>
</dbReference>
<name>A0A0C2MSS7_THEKT</name>
<feature type="DNA-binding region" description="HMG box" evidence="12">
    <location>
        <begin position="121"/>
        <end position="167"/>
    </location>
</feature>
<evidence type="ECO:0000313" key="14">
    <source>
        <dbReference type="EMBL" id="KII70351.1"/>
    </source>
</evidence>
<evidence type="ECO:0000256" key="8">
    <source>
        <dbReference type="ARBA" id="ARBA00023159"/>
    </source>
</evidence>
<evidence type="ECO:0000256" key="7">
    <source>
        <dbReference type="ARBA" id="ARBA00023125"/>
    </source>
</evidence>
<dbReference type="SMART" id="SM00398">
    <property type="entry name" value="HMG"/>
    <property type="match status" value="1"/>
</dbReference>
<keyword evidence="8" id="KW-0010">Activator</keyword>
<dbReference type="InterPro" id="IPR009071">
    <property type="entry name" value="HMG_box_dom"/>
</dbReference>
<keyword evidence="5" id="KW-0112">Calmodulin-binding</keyword>
<keyword evidence="6" id="KW-0726">Sexual differentiation</keyword>
<gene>
    <name evidence="14" type="ORF">RF11_00133</name>
</gene>
<dbReference type="EMBL" id="JWZT01002083">
    <property type="protein sequence ID" value="KII70351.1"/>
    <property type="molecule type" value="Genomic_DNA"/>
</dbReference>
<dbReference type="GO" id="GO:0030154">
    <property type="term" value="P:cell differentiation"/>
    <property type="evidence" value="ECO:0007669"/>
    <property type="project" value="UniProtKB-KW"/>
</dbReference>
<dbReference type="GO" id="GO:0000978">
    <property type="term" value="F:RNA polymerase II cis-regulatory region sequence-specific DNA binding"/>
    <property type="evidence" value="ECO:0007669"/>
    <property type="project" value="TreeGrafter"/>
</dbReference>
<dbReference type="GO" id="GO:0016607">
    <property type="term" value="C:nuclear speck"/>
    <property type="evidence" value="ECO:0007669"/>
    <property type="project" value="UniProtKB-SubCell"/>
</dbReference>
<evidence type="ECO:0000256" key="6">
    <source>
        <dbReference type="ARBA" id="ARBA00022928"/>
    </source>
</evidence>
<sequence length="195" mass="22540">MDYCFNLAQDKMSNNMNDTVPREQQYNMFESEIPTIYSQAVHDNAQENLTNQMKDDDFSNFFINSDPTYKSDINPTHSTVIDGSNENMGDMFDSKFSREWQSNTSAPITSDDQGRSNDVHIKRPMNAFMVWSQSERKIIASEYPKMHNSDISKILGTRWKELSAEEKNLILKWQSNCSKSIISNTLITNTSHVER</sequence>
<evidence type="ECO:0000256" key="3">
    <source>
        <dbReference type="ARBA" id="ARBA00019052"/>
    </source>
</evidence>
<evidence type="ECO:0000256" key="5">
    <source>
        <dbReference type="ARBA" id="ARBA00022860"/>
    </source>
</evidence>
<comment type="function">
    <text evidence="11">Transcriptional regulator that controls a genetic switch in male development. It is necessary and sufficient for initiating male sex determination by directing the development of supporting cell precursors (pre-Sertoli cells) as Sertoli rather than granulosa cells. Involved in different aspects of gene regulation including promoter activation or repression. Binds to the DNA consensus sequence 5'-[AT]AACAA[AT]-3'. SRY HMG box recognizes DNA by partial intercalation in the minor groove and promotes DNA bending. Also involved in pre-mRNA splicing. In male adult brain involved in the maintenance of motor functions of dopaminergic neurons.</text>
</comment>
<organism evidence="14 15">
    <name type="scientific">Thelohanellus kitauei</name>
    <name type="common">Myxosporean</name>
    <dbReference type="NCBI Taxonomy" id="669202"/>
    <lineage>
        <taxon>Eukaryota</taxon>
        <taxon>Metazoa</taxon>
        <taxon>Cnidaria</taxon>
        <taxon>Myxozoa</taxon>
        <taxon>Myxosporea</taxon>
        <taxon>Bivalvulida</taxon>
        <taxon>Platysporina</taxon>
        <taxon>Myxobolidae</taxon>
        <taxon>Thelohanellus</taxon>
    </lineage>
</organism>
<evidence type="ECO:0000256" key="11">
    <source>
        <dbReference type="ARBA" id="ARBA00045821"/>
    </source>
</evidence>
<protein>
    <recommendedName>
        <fullName evidence="3">Sex-determining region Y protein</fullName>
    </recommendedName>
    <alternativeName>
        <fullName evidence="10">Testis-determining factor</fullName>
    </alternativeName>
</protein>
<dbReference type="GO" id="GO:0001228">
    <property type="term" value="F:DNA-binding transcription activator activity, RNA polymerase II-specific"/>
    <property type="evidence" value="ECO:0007669"/>
    <property type="project" value="TreeGrafter"/>
</dbReference>
<comment type="caution">
    <text evidence="14">The sequence shown here is derived from an EMBL/GenBank/DDBJ whole genome shotgun (WGS) entry which is preliminary data.</text>
</comment>
<dbReference type="GO" id="GO:0007548">
    <property type="term" value="P:sex differentiation"/>
    <property type="evidence" value="ECO:0007669"/>
    <property type="project" value="UniProtKB-KW"/>
</dbReference>
<comment type="similarity">
    <text evidence="2">Belongs to the SRY family.</text>
</comment>
<keyword evidence="7 12" id="KW-0238">DNA-binding</keyword>
<dbReference type="InterPro" id="IPR036910">
    <property type="entry name" value="HMG_box_dom_sf"/>
</dbReference>
<dbReference type="Pfam" id="PF00505">
    <property type="entry name" value="HMG_box"/>
    <property type="match status" value="1"/>
</dbReference>
<dbReference type="AlphaFoldDB" id="A0A0C2MSS7"/>
<keyword evidence="4" id="KW-0221">Differentiation</keyword>
<dbReference type="Gene3D" id="1.10.30.10">
    <property type="entry name" value="High mobility group box domain"/>
    <property type="match status" value="1"/>
</dbReference>
<evidence type="ECO:0000256" key="2">
    <source>
        <dbReference type="ARBA" id="ARBA00005998"/>
    </source>
</evidence>
<evidence type="ECO:0000256" key="12">
    <source>
        <dbReference type="PROSITE-ProRule" id="PRU00267"/>
    </source>
</evidence>
<dbReference type="PANTHER" id="PTHR10270:SF161">
    <property type="entry name" value="SEX-DETERMINING REGION Y PROTEIN"/>
    <property type="match status" value="1"/>
</dbReference>
<dbReference type="Proteomes" id="UP000031668">
    <property type="component" value="Unassembled WGS sequence"/>
</dbReference>
<accession>A0A0C2MSS7</accession>
<evidence type="ECO:0000259" key="13">
    <source>
        <dbReference type="PROSITE" id="PS50118"/>
    </source>
</evidence>
<dbReference type="PROSITE" id="PS50118">
    <property type="entry name" value="HMG_BOX_2"/>
    <property type="match status" value="1"/>
</dbReference>
<evidence type="ECO:0000313" key="15">
    <source>
        <dbReference type="Proteomes" id="UP000031668"/>
    </source>
</evidence>
<evidence type="ECO:0000256" key="4">
    <source>
        <dbReference type="ARBA" id="ARBA00022782"/>
    </source>
</evidence>
<comment type="subcellular location">
    <subcellularLocation>
        <location evidence="1">Nucleus speckle</location>
    </subcellularLocation>
</comment>
<dbReference type="SUPFAM" id="SSF47095">
    <property type="entry name" value="HMG-box"/>
    <property type="match status" value="1"/>
</dbReference>
<dbReference type="PANTHER" id="PTHR10270">
    <property type="entry name" value="SOX TRANSCRIPTION FACTOR"/>
    <property type="match status" value="1"/>
</dbReference>
<keyword evidence="12" id="KW-0539">Nucleus</keyword>
<evidence type="ECO:0000256" key="1">
    <source>
        <dbReference type="ARBA" id="ARBA00004324"/>
    </source>
</evidence>
<evidence type="ECO:0000256" key="9">
    <source>
        <dbReference type="ARBA" id="ARBA00023163"/>
    </source>
</evidence>